<evidence type="ECO:0000313" key="2">
    <source>
        <dbReference type="EMBL" id="GAA0164446.1"/>
    </source>
</evidence>
<evidence type="ECO:0000256" key="1">
    <source>
        <dbReference type="SAM" id="MobiDB-lite"/>
    </source>
</evidence>
<protein>
    <submittedName>
        <fullName evidence="2">Uncharacterized protein</fullName>
    </submittedName>
</protein>
<gene>
    <name evidence="2" type="ORF">LIER_39785</name>
</gene>
<evidence type="ECO:0000313" key="3">
    <source>
        <dbReference type="Proteomes" id="UP001454036"/>
    </source>
</evidence>
<feature type="region of interest" description="Disordered" evidence="1">
    <location>
        <begin position="46"/>
        <end position="111"/>
    </location>
</feature>
<dbReference type="AlphaFoldDB" id="A0AAV3QMI6"/>
<feature type="compositionally biased region" description="Polar residues" evidence="1">
    <location>
        <begin position="22"/>
        <end position="32"/>
    </location>
</feature>
<comment type="caution">
    <text evidence="2">The sequence shown here is derived from an EMBL/GenBank/DDBJ whole genome shotgun (WGS) entry which is preliminary data.</text>
</comment>
<accession>A0AAV3QMI6</accession>
<organism evidence="2 3">
    <name type="scientific">Lithospermum erythrorhizon</name>
    <name type="common">Purple gromwell</name>
    <name type="synonym">Lithospermum officinale var. erythrorhizon</name>
    <dbReference type="NCBI Taxonomy" id="34254"/>
    <lineage>
        <taxon>Eukaryota</taxon>
        <taxon>Viridiplantae</taxon>
        <taxon>Streptophyta</taxon>
        <taxon>Embryophyta</taxon>
        <taxon>Tracheophyta</taxon>
        <taxon>Spermatophyta</taxon>
        <taxon>Magnoliopsida</taxon>
        <taxon>eudicotyledons</taxon>
        <taxon>Gunneridae</taxon>
        <taxon>Pentapetalae</taxon>
        <taxon>asterids</taxon>
        <taxon>lamiids</taxon>
        <taxon>Boraginales</taxon>
        <taxon>Boraginaceae</taxon>
        <taxon>Boraginoideae</taxon>
        <taxon>Lithospermeae</taxon>
        <taxon>Lithospermum</taxon>
    </lineage>
</organism>
<sequence>MEPIYPEHSDTSGGMNMHVPPTESNTGKNPNTGIDFVERVESTEALIDPTGSDKEGVNVDSQPLIGENVVGEKKDGESGKVSRDGEAVIPNVKDTSGETSYKSARTHSSTEPTVAEVLAGLKNVGVVTEKGESEDDVVIVSSTASRRRTKSYVAAFEKKKTILGLGENVDNPMEPSEDVDLEEMKRKAKENKKIKKGQGKAKRSSDDHISGSVSKKRKGVVISEPKIPTRGDKFVVDDVAESDEEGAIKAHRERSKGKMKINDNRNMINNRRISKDVDDVPTDGVDFCSEEHKARWKYVCVRNILPERFSFALIKKHYGTQNKGITRATLKHGNIIGELIGKALTTWPTKGSFQNWCQAEANWIPKLDLQHAYHSASTCSQEKNGLREDAKSLTISAKLMKRKHVIDVEFNAVDHTELVPEGDAARMLIKLYEEE</sequence>
<feature type="compositionally biased region" description="Polar residues" evidence="1">
    <location>
        <begin position="93"/>
        <end position="111"/>
    </location>
</feature>
<feature type="compositionally biased region" description="Basic residues" evidence="1">
    <location>
        <begin position="186"/>
        <end position="202"/>
    </location>
</feature>
<name>A0AAV3QMI6_LITER</name>
<feature type="region of interest" description="Disordered" evidence="1">
    <location>
        <begin position="1"/>
        <end position="34"/>
    </location>
</feature>
<feature type="region of interest" description="Disordered" evidence="1">
    <location>
        <begin position="167"/>
        <end position="218"/>
    </location>
</feature>
<feature type="compositionally biased region" description="Basic and acidic residues" evidence="1">
    <location>
        <begin position="70"/>
        <end position="86"/>
    </location>
</feature>
<keyword evidence="3" id="KW-1185">Reference proteome</keyword>
<dbReference type="Proteomes" id="UP001454036">
    <property type="component" value="Unassembled WGS sequence"/>
</dbReference>
<proteinExistence type="predicted"/>
<feature type="compositionally biased region" description="Basic and acidic residues" evidence="1">
    <location>
        <begin position="1"/>
        <end position="10"/>
    </location>
</feature>
<dbReference type="EMBL" id="BAABME010021874">
    <property type="protein sequence ID" value="GAA0164446.1"/>
    <property type="molecule type" value="Genomic_DNA"/>
</dbReference>
<reference evidence="2 3" key="1">
    <citation type="submission" date="2024-01" db="EMBL/GenBank/DDBJ databases">
        <title>The complete chloroplast genome sequence of Lithospermum erythrorhizon: insights into the phylogenetic relationship among Boraginaceae species and the maternal lineages of purple gromwells.</title>
        <authorList>
            <person name="Okada T."/>
            <person name="Watanabe K."/>
        </authorList>
    </citation>
    <scope>NUCLEOTIDE SEQUENCE [LARGE SCALE GENOMIC DNA]</scope>
</reference>